<dbReference type="GO" id="GO:0010411">
    <property type="term" value="P:xyloglucan metabolic process"/>
    <property type="evidence" value="ECO:0007669"/>
    <property type="project" value="TreeGrafter"/>
</dbReference>
<feature type="non-terminal residue" evidence="3">
    <location>
        <position position="543"/>
    </location>
</feature>
<name>A0A382DJM8_9ZZZZ</name>
<dbReference type="EMBL" id="UINC01039749">
    <property type="protein sequence ID" value="SVB38686.1"/>
    <property type="molecule type" value="Genomic_DNA"/>
</dbReference>
<evidence type="ECO:0000256" key="1">
    <source>
        <dbReference type="ARBA" id="ARBA00022737"/>
    </source>
</evidence>
<dbReference type="InterPro" id="IPR031778">
    <property type="entry name" value="Sortilin_N"/>
</dbReference>
<dbReference type="PANTHER" id="PTHR43739">
    <property type="entry name" value="XYLOGLUCANASE (EUROFUNG)"/>
    <property type="match status" value="1"/>
</dbReference>
<gene>
    <name evidence="3" type="ORF">METZ01_LOCUS191540</name>
</gene>
<proteinExistence type="predicted"/>
<organism evidence="3">
    <name type="scientific">marine metagenome</name>
    <dbReference type="NCBI Taxonomy" id="408172"/>
    <lineage>
        <taxon>unclassified sequences</taxon>
        <taxon>metagenomes</taxon>
        <taxon>ecological metagenomes</taxon>
    </lineage>
</organism>
<keyword evidence="1" id="KW-0677">Repeat</keyword>
<accession>A0A382DJM8</accession>
<evidence type="ECO:0000313" key="3">
    <source>
        <dbReference type="EMBL" id="SVB38686.1"/>
    </source>
</evidence>
<dbReference type="AlphaFoldDB" id="A0A382DJM8"/>
<dbReference type="Gene3D" id="2.130.10.10">
    <property type="entry name" value="YVTN repeat-like/Quinoprotein amine dehydrogenase"/>
    <property type="match status" value="3"/>
</dbReference>
<dbReference type="Pfam" id="PF15902">
    <property type="entry name" value="Sortilin-Vps10"/>
    <property type="match status" value="1"/>
</dbReference>
<dbReference type="SUPFAM" id="SSF110296">
    <property type="entry name" value="Oligoxyloglucan reducing end-specific cellobiohydrolase"/>
    <property type="match status" value="1"/>
</dbReference>
<reference evidence="3" key="1">
    <citation type="submission" date="2018-05" db="EMBL/GenBank/DDBJ databases">
        <authorList>
            <person name="Lanie J.A."/>
            <person name="Ng W.-L."/>
            <person name="Kazmierczak K.M."/>
            <person name="Andrzejewski T.M."/>
            <person name="Davidsen T.M."/>
            <person name="Wayne K.J."/>
            <person name="Tettelin H."/>
            <person name="Glass J.I."/>
            <person name="Rusch D."/>
            <person name="Podicherti R."/>
            <person name="Tsui H.-C.T."/>
            <person name="Winkler M.E."/>
        </authorList>
    </citation>
    <scope>NUCLEOTIDE SEQUENCE</scope>
</reference>
<dbReference type="PANTHER" id="PTHR43739:SF5">
    <property type="entry name" value="EXO-ALPHA-SIALIDASE"/>
    <property type="match status" value="1"/>
</dbReference>
<evidence type="ECO:0000259" key="2">
    <source>
        <dbReference type="Pfam" id="PF15902"/>
    </source>
</evidence>
<dbReference type="InterPro" id="IPR015943">
    <property type="entry name" value="WD40/YVTN_repeat-like_dom_sf"/>
</dbReference>
<dbReference type="CDD" id="cd15482">
    <property type="entry name" value="Sialidase_non-viral"/>
    <property type="match status" value="1"/>
</dbReference>
<sequence length="543" mass="59727">MFWEKPMLQTRRLTDISCLLLICWHLLASSSYAQTPTSLEPTIFDSMEYRHIGPVGNRVSAVVGVPGDRNIYYAGAASGGIFKSIDGGIHWEPIFDDQPAASIGALAINPVNPNIVWAGTGETFIRSNISHGNGIYRSTDAGKTWQHMGLDATGRIGRIVVHPTNPNIVFAAALGHGYGPQENRGVFRSQDNGLTWEHVLFIDEHTGASDLVIDPNNPQILFAGMWQLLIQTWGRESGGPGSGLWTSRDGGSTWHELTGNGLPSKPLGKIGLSMTPIDSNRIYALIETNADANVDDHEGVLWRSDDGGDHWQMVNADHTLAQRPLYYTRATVAPDDRDEIHFLSTRHSVSLDGGLTITRGTAGGDNHDMWIDPLIPDRMIVGHDGGLSISTTRGESWWRPRMPIAQMYHAYTDNQIPYYVYGNRQDGPSARVPSNSLQQGGIPIGLMHSVGGCESGFAIPDPVENNIVWSGCYDSILERYDLNTGHARNVSVWPDNPEGWAAADVPYRFQWTFPIAISPHDHNRVYVGSQYVHVTMNGGQSWD</sequence>
<protein>
    <recommendedName>
        <fullName evidence="2">Sortilin N-terminal domain-containing protein</fullName>
    </recommendedName>
</protein>
<feature type="domain" description="Sortilin N-terminal" evidence="2">
    <location>
        <begin position="135"/>
        <end position="258"/>
    </location>
</feature>
<dbReference type="InterPro" id="IPR052025">
    <property type="entry name" value="Xyloglucanase_GH74"/>
</dbReference>